<sequence length="94" mass="10424">MSTTPDTSPVCTILTIDQAATYLSIPKATLYTWRTQRVGYGPRAVKMAGNLRYRLADLDAWIEDHAESFTDDEGSPTVPAPRDGTSLSRRSHPR</sequence>
<dbReference type="InterPro" id="IPR041657">
    <property type="entry name" value="HTH_17"/>
</dbReference>
<dbReference type="SUPFAM" id="SSF46955">
    <property type="entry name" value="Putative DNA-binding domain"/>
    <property type="match status" value="1"/>
</dbReference>
<dbReference type="OrthoDB" id="194758at2"/>
<organism evidence="3 4">
    <name type="scientific">Nocardioides jishulii</name>
    <dbReference type="NCBI Taxonomy" id="2575440"/>
    <lineage>
        <taxon>Bacteria</taxon>
        <taxon>Bacillati</taxon>
        <taxon>Actinomycetota</taxon>
        <taxon>Actinomycetes</taxon>
        <taxon>Propionibacteriales</taxon>
        <taxon>Nocardioidaceae</taxon>
        <taxon>Nocardioides</taxon>
    </lineage>
</organism>
<feature type="region of interest" description="Disordered" evidence="1">
    <location>
        <begin position="67"/>
        <end position="94"/>
    </location>
</feature>
<protein>
    <submittedName>
        <fullName evidence="3">Helix-turn-helix domain-containing protein</fullName>
    </submittedName>
</protein>
<dbReference type="EMBL" id="SZPY01000002">
    <property type="protein sequence ID" value="TKI62169.1"/>
    <property type="molecule type" value="Genomic_DNA"/>
</dbReference>
<dbReference type="InterPro" id="IPR009061">
    <property type="entry name" value="DNA-bd_dom_put_sf"/>
</dbReference>
<dbReference type="Proteomes" id="UP000307808">
    <property type="component" value="Unassembled WGS sequence"/>
</dbReference>
<comment type="caution">
    <text evidence="3">The sequence shown here is derived from an EMBL/GenBank/DDBJ whole genome shotgun (WGS) entry which is preliminary data.</text>
</comment>
<dbReference type="Pfam" id="PF12728">
    <property type="entry name" value="HTH_17"/>
    <property type="match status" value="1"/>
</dbReference>
<reference evidence="3 4" key="1">
    <citation type="submission" date="2019-04" db="EMBL/GenBank/DDBJ databases">
        <authorList>
            <person name="Dong K."/>
        </authorList>
    </citation>
    <scope>NUCLEOTIDE SEQUENCE [LARGE SCALE GENOMIC DNA]</scope>
    <source>
        <strain evidence="4">dk3543</strain>
    </source>
</reference>
<evidence type="ECO:0000313" key="4">
    <source>
        <dbReference type="Proteomes" id="UP000307808"/>
    </source>
</evidence>
<evidence type="ECO:0000313" key="3">
    <source>
        <dbReference type="EMBL" id="TKI62169.1"/>
    </source>
</evidence>
<accession>A0A4U2YLS3</accession>
<dbReference type="RefSeq" id="WP_137065438.1">
    <property type="nucleotide sequence ID" value="NZ_CP040748.1"/>
</dbReference>
<feature type="domain" description="Helix-turn-helix" evidence="2">
    <location>
        <begin position="14"/>
        <end position="65"/>
    </location>
</feature>
<dbReference type="AlphaFoldDB" id="A0A4U2YLS3"/>
<gene>
    <name evidence="3" type="ORF">FC770_07055</name>
</gene>
<evidence type="ECO:0000256" key="1">
    <source>
        <dbReference type="SAM" id="MobiDB-lite"/>
    </source>
</evidence>
<keyword evidence="4" id="KW-1185">Reference proteome</keyword>
<proteinExistence type="predicted"/>
<evidence type="ECO:0000259" key="2">
    <source>
        <dbReference type="Pfam" id="PF12728"/>
    </source>
</evidence>
<name>A0A4U2YLS3_9ACTN</name>